<dbReference type="InterPro" id="IPR002937">
    <property type="entry name" value="Amino_oxidase"/>
</dbReference>
<dbReference type="Gene3D" id="3.50.50.60">
    <property type="entry name" value="FAD/NAD(P)-binding domain"/>
    <property type="match status" value="1"/>
</dbReference>
<dbReference type="Proteomes" id="UP000287296">
    <property type="component" value="Unassembled WGS sequence"/>
</dbReference>
<evidence type="ECO:0000313" key="9">
    <source>
        <dbReference type="Proteomes" id="UP000680670"/>
    </source>
</evidence>
<evidence type="ECO:0000313" key="6">
    <source>
        <dbReference type="EMBL" id="GIN97349.1"/>
    </source>
</evidence>
<dbReference type="InterPro" id="IPR001613">
    <property type="entry name" value="Flavin_amine_oxidase"/>
</dbReference>
<reference evidence="6 9" key="2">
    <citation type="submission" date="2021-03" db="EMBL/GenBank/DDBJ databases">
        <title>Antimicrobial resistance genes in bacteria isolated from Japanese honey, and their potential for conferring macrolide and lincosamide resistance in the American foulbrood pathogen Paenibacillus larvae.</title>
        <authorList>
            <person name="Okamoto M."/>
            <person name="Kumagai M."/>
            <person name="Kanamori H."/>
            <person name="Takamatsu D."/>
        </authorList>
    </citation>
    <scope>NUCLEOTIDE SEQUENCE [LARGE SCALE GENOMIC DNA]</scope>
    <source>
        <strain evidence="6 9">J6TS1</strain>
    </source>
</reference>
<reference evidence="7 8" key="1">
    <citation type="submission" date="2018-12" db="EMBL/GenBank/DDBJ databases">
        <authorList>
            <person name="Sun L."/>
            <person name="Chen Z."/>
        </authorList>
    </citation>
    <scope>NUCLEOTIDE SEQUENCE [LARGE SCALE GENOMIC DNA]</scope>
    <source>
        <strain evidence="7 8">LMG 29736</strain>
    </source>
</reference>
<keyword evidence="3" id="KW-0560">Oxidoreductase</keyword>
<evidence type="ECO:0000256" key="1">
    <source>
        <dbReference type="ARBA" id="ARBA00001974"/>
    </source>
</evidence>
<dbReference type="Gene3D" id="3.90.660.10">
    <property type="match status" value="1"/>
</dbReference>
<dbReference type="OrthoDB" id="56323at2"/>
<dbReference type="InterPro" id="IPR036188">
    <property type="entry name" value="FAD/NAD-bd_sf"/>
</dbReference>
<protein>
    <submittedName>
        <fullName evidence="7">FAD-dependent oxidoreductase</fullName>
    </submittedName>
    <submittedName>
        <fullName evidence="6">Flavin-containing monoamine oxidase AofH</fullName>
    </submittedName>
</protein>
<dbReference type="EMBL" id="BORJ01000009">
    <property type="protein sequence ID" value="GIN97349.1"/>
    <property type="molecule type" value="Genomic_DNA"/>
</dbReference>
<dbReference type="Proteomes" id="UP000680670">
    <property type="component" value="Unassembled WGS sequence"/>
</dbReference>
<keyword evidence="9" id="KW-1185">Reference proteome</keyword>
<evidence type="ECO:0000313" key="7">
    <source>
        <dbReference type="EMBL" id="RST60029.1"/>
    </source>
</evidence>
<dbReference type="PRINTS" id="PR00757">
    <property type="entry name" value="AMINEOXDASEF"/>
</dbReference>
<feature type="domain" description="Amine oxidase" evidence="5">
    <location>
        <begin position="17"/>
        <end position="428"/>
    </location>
</feature>
<feature type="binding site" evidence="4">
    <location>
        <position position="230"/>
    </location>
    <ligand>
        <name>FAD</name>
        <dbReference type="ChEBI" id="CHEBI:57692"/>
    </ligand>
</feature>
<dbReference type="GO" id="GO:0016491">
    <property type="term" value="F:oxidoreductase activity"/>
    <property type="evidence" value="ECO:0007669"/>
    <property type="project" value="UniProtKB-KW"/>
</dbReference>
<sequence length="440" mass="49539">MNEQNQLYDVIVIGGGFAGLTAARELSMLGRNVLLLEGRDRLGGRTWTDHRLGSDLELGGTYVHWYHPHTWAEMTRYGLEICEAPRAKEAYWITGGQLHRGTPAELNSIVKNSFEQLLNKAYEYLPQPFNPLQNSSFAEMDEKSVYDFLEGFSLTEEQKDFLNSLLAIDFNGDPKEGAITQMFRWWAFSGGSRYVFADTVARYKIKTGTKSLIDAIAADVQAEIELNSVVESVQSKGDFVHVRTRDGETFKAKAAIVTVPMSTLDKIEFQPALSSTKQAFIKEKQVAKGVKVWARVKGRIDPFVSYAPTGYPLNSVHLDNYVEEDSIIVGFGSDASHFNPNDSKLVEEALRHWRTDLEVIESTGHDWAADELAQETWPMLKPHQFTNYIEEMKRPEQGVFLAGTTYANGWGGFIDGAIENAIVTSRNVHQYLDDHKQSSY</sequence>
<dbReference type="PANTHER" id="PTHR43563">
    <property type="entry name" value="AMINE OXIDASE"/>
    <property type="match status" value="1"/>
</dbReference>
<comment type="caution">
    <text evidence="7">The sequence shown here is derived from an EMBL/GenBank/DDBJ whole genome shotgun (WGS) entry which is preliminary data.</text>
</comment>
<evidence type="ECO:0000256" key="4">
    <source>
        <dbReference type="PIRSR" id="PIRSR601613-1"/>
    </source>
</evidence>
<evidence type="ECO:0000259" key="5">
    <source>
        <dbReference type="Pfam" id="PF01593"/>
    </source>
</evidence>
<gene>
    <name evidence="6" type="primary">aofH_1</name>
    <name evidence="7" type="ORF">D5F11_008135</name>
    <name evidence="6" type="ORF">J6TS1_32190</name>
</gene>
<evidence type="ECO:0000256" key="2">
    <source>
        <dbReference type="ARBA" id="ARBA00005995"/>
    </source>
</evidence>
<feature type="binding site" evidence="4">
    <location>
        <position position="331"/>
    </location>
    <ligand>
        <name>substrate</name>
    </ligand>
</feature>
<comment type="similarity">
    <text evidence="2">Belongs to the flavin monoamine oxidase family.</text>
</comment>
<dbReference type="PANTHER" id="PTHR43563:SF1">
    <property type="entry name" value="AMINE OXIDASE [FLAVIN-CONTAINING] B"/>
    <property type="match status" value="1"/>
</dbReference>
<name>A0A429X9J6_SIMTE</name>
<dbReference type="RefSeq" id="WP_120118905.1">
    <property type="nucleotide sequence ID" value="NZ_BORJ01000009.1"/>
</dbReference>
<dbReference type="Gene3D" id="1.10.405.10">
    <property type="entry name" value="Guanine Nucleotide Dissociation Inhibitor, domain 1"/>
    <property type="match status" value="1"/>
</dbReference>
<evidence type="ECO:0000313" key="8">
    <source>
        <dbReference type="Proteomes" id="UP000287296"/>
    </source>
</evidence>
<dbReference type="SUPFAM" id="SSF51905">
    <property type="entry name" value="FAD/NAD(P)-binding domain"/>
    <property type="match status" value="1"/>
</dbReference>
<comment type="cofactor">
    <cofactor evidence="1">
        <name>FAD</name>
        <dbReference type="ChEBI" id="CHEBI:57692"/>
    </cofactor>
</comment>
<dbReference type="AlphaFoldDB" id="A0A429X9J6"/>
<dbReference type="InterPro" id="IPR050703">
    <property type="entry name" value="Flavin_MAO"/>
</dbReference>
<proteinExistence type="inferred from homology"/>
<dbReference type="EMBL" id="QYTW02000006">
    <property type="protein sequence ID" value="RST60029.1"/>
    <property type="molecule type" value="Genomic_DNA"/>
</dbReference>
<accession>A0A429X9J6</accession>
<evidence type="ECO:0000256" key="3">
    <source>
        <dbReference type="ARBA" id="ARBA00023002"/>
    </source>
</evidence>
<organism evidence="7 8">
    <name type="scientific">Siminovitchia terrae</name>
    <name type="common">Bacillus terrae</name>
    <dbReference type="NCBI Taxonomy" id="1914933"/>
    <lineage>
        <taxon>Bacteria</taxon>
        <taxon>Bacillati</taxon>
        <taxon>Bacillota</taxon>
        <taxon>Bacilli</taxon>
        <taxon>Bacillales</taxon>
        <taxon>Bacillaceae</taxon>
        <taxon>Siminovitchia</taxon>
    </lineage>
</organism>
<dbReference type="Pfam" id="PF01593">
    <property type="entry name" value="Amino_oxidase"/>
    <property type="match status" value="1"/>
</dbReference>